<dbReference type="Gene3D" id="4.10.860.120">
    <property type="entry name" value="RNA polymerase II, clamp domain"/>
    <property type="match status" value="1"/>
</dbReference>
<dbReference type="Gene3D" id="2.40.50.100">
    <property type="match status" value="3"/>
</dbReference>
<comment type="catalytic activity">
    <reaction evidence="7 8 9">
        <text>RNA(n) + a ribonucleoside 5'-triphosphate = RNA(n+1) + diphosphate</text>
        <dbReference type="Rhea" id="RHEA:21248"/>
        <dbReference type="Rhea" id="RHEA-COMP:14527"/>
        <dbReference type="Rhea" id="RHEA-COMP:17342"/>
        <dbReference type="ChEBI" id="CHEBI:33019"/>
        <dbReference type="ChEBI" id="CHEBI:61557"/>
        <dbReference type="ChEBI" id="CHEBI:140395"/>
        <dbReference type="EC" id="2.7.7.6"/>
    </reaction>
</comment>
<dbReference type="NCBIfam" id="TIGR02386">
    <property type="entry name" value="rpoC_TIGR"/>
    <property type="match status" value="1"/>
</dbReference>
<dbReference type="SMART" id="SM00663">
    <property type="entry name" value="RPOLA_N"/>
    <property type="match status" value="1"/>
</dbReference>
<feature type="domain" description="RNA polymerase N-terminal" evidence="10">
    <location>
        <begin position="233"/>
        <end position="512"/>
    </location>
</feature>
<dbReference type="InterPro" id="IPR007083">
    <property type="entry name" value="RNA_pol_Rpb1_4"/>
</dbReference>
<keyword evidence="1 8" id="KW-0240">DNA-directed RNA polymerase</keyword>
<evidence type="ECO:0000256" key="9">
    <source>
        <dbReference type="RuleBase" id="RU004279"/>
    </source>
</evidence>
<evidence type="ECO:0000256" key="7">
    <source>
        <dbReference type="ARBA" id="ARBA00048552"/>
    </source>
</evidence>
<dbReference type="GO" id="GO:0003899">
    <property type="term" value="F:DNA-directed RNA polymerase activity"/>
    <property type="evidence" value="ECO:0007669"/>
    <property type="project" value="UniProtKB-EC"/>
</dbReference>
<dbReference type="Gene3D" id="1.10.150.390">
    <property type="match status" value="1"/>
</dbReference>
<dbReference type="InterPro" id="IPR000722">
    <property type="entry name" value="RNA_pol_asu"/>
</dbReference>
<feature type="binding site" evidence="8">
    <location>
        <position position="894"/>
    </location>
    <ligand>
        <name>Zn(2+)</name>
        <dbReference type="ChEBI" id="CHEBI:29105"/>
        <label>2</label>
    </ligand>
</feature>
<dbReference type="Proteomes" id="UP001525968">
    <property type="component" value="Unassembled WGS sequence"/>
</dbReference>
<feature type="binding site" evidence="8">
    <location>
        <position position="72"/>
    </location>
    <ligand>
        <name>Zn(2+)</name>
        <dbReference type="ChEBI" id="CHEBI:29105"/>
        <label>1</label>
    </ligand>
</feature>
<evidence type="ECO:0000313" key="12">
    <source>
        <dbReference type="Proteomes" id="UP001525968"/>
    </source>
</evidence>
<comment type="function">
    <text evidence="8 9">DNA-dependent RNA polymerase catalyzes the transcription of DNA into RNA using the four ribonucleoside triphosphates as substrates.</text>
</comment>
<name>A0ABT2PTS1_9BURK</name>
<gene>
    <name evidence="8 11" type="primary">rpoC</name>
    <name evidence="11" type="ORF">N0K08_17995</name>
</gene>
<comment type="cofactor">
    <cofactor evidence="8">
        <name>Zn(2+)</name>
        <dbReference type="ChEBI" id="CHEBI:29105"/>
    </cofactor>
    <text evidence="8">Binds 2 Zn(2+) ions per subunit.</text>
</comment>
<keyword evidence="2 8" id="KW-0808">Transferase</keyword>
<organism evidence="11 12">
    <name type="scientific">Acidovorax bellezanensis</name>
    <dbReference type="NCBI Taxonomy" id="2976702"/>
    <lineage>
        <taxon>Bacteria</taxon>
        <taxon>Pseudomonadati</taxon>
        <taxon>Pseudomonadota</taxon>
        <taxon>Betaproteobacteria</taxon>
        <taxon>Burkholderiales</taxon>
        <taxon>Comamonadaceae</taxon>
        <taxon>Acidovorax</taxon>
    </lineage>
</organism>
<comment type="caution">
    <text evidence="11">The sequence shown here is derived from an EMBL/GenBank/DDBJ whole genome shotgun (WGS) entry which is preliminary data.</text>
</comment>
<feature type="binding site" evidence="8">
    <location>
        <position position="458"/>
    </location>
    <ligand>
        <name>Mg(2+)</name>
        <dbReference type="ChEBI" id="CHEBI:18420"/>
    </ligand>
</feature>
<feature type="binding site" evidence="8">
    <location>
        <position position="813"/>
    </location>
    <ligand>
        <name>Zn(2+)</name>
        <dbReference type="ChEBI" id="CHEBI:29105"/>
        <label>2</label>
    </ligand>
</feature>
<evidence type="ECO:0000259" key="10">
    <source>
        <dbReference type="SMART" id="SM00663"/>
    </source>
</evidence>
<feature type="binding site" evidence="8">
    <location>
        <position position="88"/>
    </location>
    <ligand>
        <name>Zn(2+)</name>
        <dbReference type="ChEBI" id="CHEBI:29105"/>
        <label>1</label>
    </ligand>
</feature>
<dbReference type="Gene3D" id="1.10.40.90">
    <property type="match status" value="1"/>
</dbReference>
<dbReference type="Gene3D" id="1.10.274.100">
    <property type="entry name" value="RNA polymerase Rpb1, domain 3"/>
    <property type="match status" value="1"/>
</dbReference>
<evidence type="ECO:0000256" key="5">
    <source>
        <dbReference type="ARBA" id="ARBA00022833"/>
    </source>
</evidence>
<dbReference type="PANTHER" id="PTHR19376">
    <property type="entry name" value="DNA-DIRECTED RNA POLYMERASE"/>
    <property type="match status" value="1"/>
</dbReference>
<sequence length="1408" mass="154669">MKSLLDLFKQFTPDEHFDAIRIGMASPEKIRSWSFGEVKKPETINYRTFKPERDGLFCAKIFGPIKDYECLCGKYKRLKHRGVICEKCGVEVTQTKVRRERMGHIDLAAPCAHIWFLKSLPSRLGLVLDMTLRDIERVLYFEAYVVTDPGMTPLKKFGIMSEDDYDAKRKEYGDEFIAKMGAEGIKDLLDSLDIEIEIEKLRNDLTGSEVKIKKNAKRLKLLEAFKKSGIKPGWMVLEVLPVLPPDLRPLVPLDGGRFATSDLNDLYRRVINRNSRLRRLLELKAPEIIARNEKRMLQEAVDSLLDNGRRGKAMTGANKRALKSLADMIKGKSGRFRQNLLGKRVDYSGRSVITVGPYLKLHQCGLPKLMALELFKPFIFSRLEAMGIATTIKAAKKEVESGTPVVWDILEEVIKEHPVMLNRAPTLHRLGIQAFEPILIEGKAIQLHPLVCAAFNADFDGDQMAVHVPLSVEAQMEARTLMLASNNVLFPASGEPSIVPSQDVVLGLYHATRERINGKGEGMVFADVGEVQRALDADQVELAAKITVRMTESLKNKETGEFESETKLVETTVGRALLSEILPKGLPFSNMNKALKKKEISKLINTSFRKCGLKATVVFADKLLQNGFRLSTHAGISIAIGDMLVPPQKPEIIGRAEAEVKEIQQQYVSGLVTSGERYNKVVDIWGKAGDEVSKVMMQQLAKEKTIDRNGNEVEQESFNAIYMMADSGARGSAAQIRQLAGMRGLMAKPDGSIIETPITANFREGLNVLQYFISTHGARKGLADTALKTANSGYLTRRLVDVTQDLVVTELDCGTTNGTLMRAIVEGGEVIESLRDRILGRTVAEDVLSPETRALVVAAGTLLDEDIIDGMEAAGVDEVKVRTALTCETRYGLCACCYGRDLGRGGQINLGEAVGVIAAQSIGEPGTQLTMRTFHIGGAASRAAIASSVEAKSNGLIGFNPTMRYVTNSRGELVVISRSGEIVIQDEHGRERERHKVPYGAILTIKADQAIKAGAILANWDPLTRPIITEYAGSVRFENVEEGLTVAKQLDEVTGLSTLVVIDPKRRGSTKVIRPQVKLIDASNQEVKIPGTDHSVTIGFQVGALIQVRDGQEVGPGEVLARIPVEGQKTRDITGGLPRVAELFEARTPKDKGTLAEMTGTVSFGKETKGKVRLQITDLEGKVSEELVPKERNILVHEGQVVNKGESIVDGPADPQDILRLLGIEELSRYIVDEVQDVYRLQGVKINDKHIEVIVRQMLRRVVVENTGESTYIAGEQVERSEILNTNDKLLSEGKIPATYSNVLLGITKASLSTDSFISAASFQETTRVLTEAAIMGKRDELRGLKENVIVGRLIPAGTGMAYHQARKAKDAMDDAERRSIAEAEAAELAGIIEEGADTVSVSDPSAD</sequence>
<keyword evidence="6 8" id="KW-0804">Transcription</keyword>
<dbReference type="InterPro" id="IPR007081">
    <property type="entry name" value="RNA_pol_Rpb1_5"/>
</dbReference>
<dbReference type="GO" id="GO:0000428">
    <property type="term" value="C:DNA-directed RNA polymerase complex"/>
    <property type="evidence" value="ECO:0007669"/>
    <property type="project" value="UniProtKB-KW"/>
</dbReference>
<dbReference type="InterPro" id="IPR007080">
    <property type="entry name" value="RNA_pol_Rpb1_1"/>
</dbReference>
<dbReference type="InterPro" id="IPR007066">
    <property type="entry name" value="RNA_pol_Rpb1_3"/>
</dbReference>
<keyword evidence="12" id="KW-1185">Reference proteome</keyword>
<dbReference type="Pfam" id="PF04997">
    <property type="entry name" value="RNA_pol_Rpb1_1"/>
    <property type="match status" value="1"/>
</dbReference>
<dbReference type="CDD" id="cd02655">
    <property type="entry name" value="RNAP_beta'_C"/>
    <property type="match status" value="1"/>
</dbReference>
<dbReference type="Gene3D" id="2.40.40.20">
    <property type="match status" value="1"/>
</dbReference>
<evidence type="ECO:0000256" key="3">
    <source>
        <dbReference type="ARBA" id="ARBA00022695"/>
    </source>
</evidence>
<dbReference type="SUPFAM" id="SSF64484">
    <property type="entry name" value="beta and beta-prime subunits of DNA dependent RNA-polymerase"/>
    <property type="match status" value="1"/>
</dbReference>
<evidence type="ECO:0000313" key="11">
    <source>
        <dbReference type="EMBL" id="MCT9812528.1"/>
    </source>
</evidence>
<dbReference type="Pfam" id="PF05000">
    <property type="entry name" value="RNA_pol_Rpb1_4"/>
    <property type="match status" value="1"/>
</dbReference>
<dbReference type="InterPro" id="IPR044893">
    <property type="entry name" value="RNA_pol_Rpb1_clamp_domain"/>
</dbReference>
<evidence type="ECO:0000256" key="2">
    <source>
        <dbReference type="ARBA" id="ARBA00022679"/>
    </source>
</evidence>
<dbReference type="CDD" id="cd01609">
    <property type="entry name" value="RNAP_beta'_N"/>
    <property type="match status" value="1"/>
</dbReference>
<dbReference type="EMBL" id="JAODYH010000010">
    <property type="protein sequence ID" value="MCT9812528.1"/>
    <property type="molecule type" value="Genomic_DNA"/>
</dbReference>
<dbReference type="Gene3D" id="1.10.132.30">
    <property type="match status" value="1"/>
</dbReference>
<evidence type="ECO:0000256" key="1">
    <source>
        <dbReference type="ARBA" id="ARBA00022478"/>
    </source>
</evidence>
<dbReference type="RefSeq" id="WP_261501776.1">
    <property type="nucleotide sequence ID" value="NZ_JAODYH010000010.1"/>
</dbReference>
<keyword evidence="4 8" id="KW-0479">Metal-binding</keyword>
<proteinExistence type="inferred from homology"/>
<comment type="similarity">
    <text evidence="8 9">Belongs to the RNA polymerase beta' chain family.</text>
</comment>
<evidence type="ECO:0000256" key="4">
    <source>
        <dbReference type="ARBA" id="ARBA00022723"/>
    </source>
</evidence>
<dbReference type="Pfam" id="PF00623">
    <property type="entry name" value="RNA_pol_Rpb1_2"/>
    <property type="match status" value="2"/>
</dbReference>
<keyword evidence="5 8" id="KW-0862">Zinc</keyword>
<dbReference type="PANTHER" id="PTHR19376:SF54">
    <property type="entry name" value="DNA-DIRECTED RNA POLYMERASE SUBUNIT BETA"/>
    <property type="match status" value="1"/>
</dbReference>
<comment type="cofactor">
    <cofactor evidence="8">
        <name>Mg(2+)</name>
        <dbReference type="ChEBI" id="CHEBI:18420"/>
    </cofactor>
    <text evidence="8">Binds 1 Mg(2+) ion per subunit.</text>
</comment>
<feature type="binding site" evidence="8">
    <location>
        <position position="887"/>
    </location>
    <ligand>
        <name>Zn(2+)</name>
        <dbReference type="ChEBI" id="CHEBI:29105"/>
        <label>2</label>
    </ligand>
</feature>
<dbReference type="InterPro" id="IPR006592">
    <property type="entry name" value="RNA_pol_N"/>
</dbReference>
<dbReference type="InterPro" id="IPR045867">
    <property type="entry name" value="DNA-dir_RpoC_beta_prime"/>
</dbReference>
<reference evidence="11 12" key="1">
    <citation type="submission" date="2022-09" db="EMBL/GenBank/DDBJ databases">
        <title>Draft genome of isolate Be4.</title>
        <authorList>
            <person name="Sanchez-Castro I."/>
            <person name="Martinez-Rodriguez P."/>
            <person name="Descostes M."/>
            <person name="Merroun M."/>
        </authorList>
    </citation>
    <scope>NUCLEOTIDE SEQUENCE [LARGE SCALE GENOMIC DNA]</scope>
    <source>
        <strain evidence="11 12">Be4</strain>
    </source>
</reference>
<accession>A0ABT2PTS1</accession>
<feature type="binding site" evidence="8">
    <location>
        <position position="85"/>
    </location>
    <ligand>
        <name>Zn(2+)</name>
        <dbReference type="ChEBI" id="CHEBI:29105"/>
        <label>1</label>
    </ligand>
</feature>
<feature type="binding site" evidence="8">
    <location>
        <position position="462"/>
    </location>
    <ligand>
        <name>Mg(2+)</name>
        <dbReference type="ChEBI" id="CHEBI:18420"/>
    </ligand>
</feature>
<dbReference type="InterPro" id="IPR042102">
    <property type="entry name" value="RNA_pol_Rpb1_3_sf"/>
</dbReference>
<feature type="binding site" evidence="8">
    <location>
        <position position="460"/>
    </location>
    <ligand>
        <name>Mg(2+)</name>
        <dbReference type="ChEBI" id="CHEBI:18420"/>
    </ligand>
</feature>
<feature type="binding site" evidence="8">
    <location>
        <position position="897"/>
    </location>
    <ligand>
        <name>Zn(2+)</name>
        <dbReference type="ChEBI" id="CHEBI:29105"/>
        <label>2</label>
    </ligand>
</feature>
<evidence type="ECO:0000256" key="8">
    <source>
        <dbReference type="HAMAP-Rule" id="MF_01322"/>
    </source>
</evidence>
<keyword evidence="8" id="KW-0460">Magnesium</keyword>
<dbReference type="Pfam" id="PF04998">
    <property type="entry name" value="RNA_pol_Rpb1_5"/>
    <property type="match status" value="1"/>
</dbReference>
<dbReference type="InterPro" id="IPR012754">
    <property type="entry name" value="DNA-dir_RpoC_beta_prime_bact"/>
</dbReference>
<dbReference type="Pfam" id="PF04983">
    <property type="entry name" value="RNA_pol_Rpb1_3"/>
    <property type="match status" value="1"/>
</dbReference>
<dbReference type="EC" id="2.7.7.6" evidence="8"/>
<dbReference type="Gene3D" id="1.10.1790.20">
    <property type="match status" value="1"/>
</dbReference>
<dbReference type="HAMAP" id="MF_01322">
    <property type="entry name" value="RNApol_bact_RpoC"/>
    <property type="match status" value="1"/>
</dbReference>
<protein>
    <recommendedName>
        <fullName evidence="8">DNA-directed RNA polymerase subunit beta'</fullName>
        <shortName evidence="8">RNAP subunit beta'</shortName>
        <ecNumber evidence="8">2.7.7.6</ecNumber>
    </recommendedName>
    <alternativeName>
        <fullName evidence="8">RNA polymerase subunit beta'</fullName>
    </alternativeName>
    <alternativeName>
        <fullName evidence="8">Transcriptase subunit beta'</fullName>
    </alternativeName>
</protein>
<keyword evidence="3 8" id="KW-0548">Nucleotidyltransferase</keyword>
<comment type="subunit">
    <text evidence="8">The RNAP catalytic core consists of 2 alpha, 1 beta, 1 beta' and 1 omega subunit. When a sigma factor is associated with the core the holoenzyme is formed, which can initiate transcription.</text>
</comment>
<feature type="binding site" evidence="8">
    <location>
        <position position="70"/>
    </location>
    <ligand>
        <name>Zn(2+)</name>
        <dbReference type="ChEBI" id="CHEBI:29105"/>
        <label>1</label>
    </ligand>
</feature>
<evidence type="ECO:0000256" key="6">
    <source>
        <dbReference type="ARBA" id="ARBA00023163"/>
    </source>
</evidence>
<dbReference type="InterPro" id="IPR038120">
    <property type="entry name" value="Rpb1_funnel_sf"/>
</dbReference>